<evidence type="ECO:0000313" key="6">
    <source>
        <dbReference type="RefSeq" id="XP_022240948.1"/>
    </source>
</evidence>
<dbReference type="RefSeq" id="XP_022240948.1">
    <property type="nucleotide sequence ID" value="XM_022385240.1"/>
</dbReference>
<dbReference type="Proteomes" id="UP000694941">
    <property type="component" value="Unplaced"/>
</dbReference>
<dbReference type="GeneID" id="106458883"/>
<proteinExistence type="inferred from homology"/>
<keyword evidence="4" id="KW-1185">Reference proteome</keyword>
<evidence type="ECO:0000313" key="4">
    <source>
        <dbReference type="Proteomes" id="UP000694941"/>
    </source>
</evidence>
<dbReference type="Pfam" id="PF05769">
    <property type="entry name" value="SIKE"/>
    <property type="match status" value="1"/>
</dbReference>
<sequence length="203" mass="23633">MSVTVQQILGDAKRLVTRLREHDNSADSLIGQTETLSKHIESMKQYSDGLADLNAAAHHRPRSALILNIQQENRHIRELQQENRELRSMLEEHQSALELIMNKYREQVARLAQTSKDEEDCIKQNNCQDLQQKIDKIFEMVAVMKKAIEIDDGNVNKEHEELEQLMKENHLLRELLEIRKSVSLMNRCLFSENTCDIEIQTES</sequence>
<dbReference type="RefSeq" id="XP_013773898.1">
    <property type="nucleotide sequence ID" value="XM_013918444.2"/>
</dbReference>
<dbReference type="PANTHER" id="PTHR12186:SF2">
    <property type="entry name" value="FGFR1 ONCOGENE PARTNER 2 HOMOLOG"/>
    <property type="match status" value="1"/>
</dbReference>
<organism evidence="4 6">
    <name type="scientific">Limulus polyphemus</name>
    <name type="common">Atlantic horseshoe crab</name>
    <dbReference type="NCBI Taxonomy" id="6850"/>
    <lineage>
        <taxon>Eukaryota</taxon>
        <taxon>Metazoa</taxon>
        <taxon>Ecdysozoa</taxon>
        <taxon>Arthropoda</taxon>
        <taxon>Chelicerata</taxon>
        <taxon>Merostomata</taxon>
        <taxon>Xiphosura</taxon>
        <taxon>Limulidae</taxon>
        <taxon>Limulus</taxon>
    </lineage>
</organism>
<name>A0ABM1SBE3_LIMPO</name>
<evidence type="ECO:0000256" key="2">
    <source>
        <dbReference type="ARBA" id="ARBA00023054"/>
    </source>
</evidence>
<feature type="coiled-coil region" evidence="3">
    <location>
        <begin position="62"/>
        <end position="103"/>
    </location>
</feature>
<reference evidence="5 6" key="1">
    <citation type="submission" date="2025-05" db="UniProtKB">
        <authorList>
            <consortium name="RefSeq"/>
        </authorList>
    </citation>
    <scope>IDENTIFICATION</scope>
    <source>
        <tissue evidence="5 6">Muscle</tissue>
    </source>
</reference>
<evidence type="ECO:0000256" key="1">
    <source>
        <dbReference type="ARBA" id="ARBA00005537"/>
    </source>
</evidence>
<evidence type="ECO:0000256" key="3">
    <source>
        <dbReference type="SAM" id="Coils"/>
    </source>
</evidence>
<protein>
    <submittedName>
        <fullName evidence="5 6">FGFR1 oncogene partner 2 homolog</fullName>
    </submittedName>
</protein>
<comment type="similarity">
    <text evidence="1">Belongs to the SIKE family.</text>
</comment>
<evidence type="ECO:0000313" key="5">
    <source>
        <dbReference type="RefSeq" id="XP_013773898.1"/>
    </source>
</evidence>
<dbReference type="InterPro" id="IPR008555">
    <property type="entry name" value="SIKE"/>
</dbReference>
<keyword evidence="2 3" id="KW-0175">Coiled coil</keyword>
<dbReference type="PANTHER" id="PTHR12186">
    <property type="entry name" value="SIKE FAMILY MEMBER"/>
    <property type="match status" value="1"/>
</dbReference>
<accession>A0ABM1SBE3</accession>
<gene>
    <name evidence="5 6" type="primary">LOC106458883</name>
</gene>